<proteinExistence type="predicted"/>
<reference evidence="2" key="1">
    <citation type="submission" date="2016-10" db="EMBL/GenBank/DDBJ databases">
        <authorList>
            <person name="Varghese N."/>
            <person name="Submissions S."/>
        </authorList>
    </citation>
    <scope>NUCLEOTIDE SEQUENCE [LARGE SCALE GENOMIC DNA]</scope>
    <source>
        <strain evidence="2">DSM 24213</strain>
    </source>
</reference>
<dbReference type="RefSeq" id="WP_093475102.1">
    <property type="nucleotide sequence ID" value="NZ_FOUI01000006.1"/>
</dbReference>
<dbReference type="InterPro" id="IPR036768">
    <property type="entry name" value="PolIII_chi_sf"/>
</dbReference>
<dbReference type="EMBL" id="FOUI01000006">
    <property type="protein sequence ID" value="SFM50049.1"/>
    <property type="molecule type" value="Genomic_DNA"/>
</dbReference>
<dbReference type="PANTHER" id="PTHR38767">
    <property type="entry name" value="DNA POLYMERASE III SUBUNIT CHI"/>
    <property type="match status" value="1"/>
</dbReference>
<evidence type="ECO:0000313" key="1">
    <source>
        <dbReference type="EMBL" id="SFM50049.1"/>
    </source>
</evidence>
<dbReference type="InterPro" id="IPR007459">
    <property type="entry name" value="DNA_pol3_chi"/>
</dbReference>
<protein>
    <submittedName>
        <fullName evidence="1">DNA polymerase III, chi subunit</fullName>
    </submittedName>
</protein>
<dbReference type="PANTHER" id="PTHR38767:SF1">
    <property type="entry name" value="DNA POLYMERASE III SUBUNIT CHI"/>
    <property type="match status" value="1"/>
</dbReference>
<dbReference type="STRING" id="1720063.SAMN05216217_106138"/>
<dbReference type="GO" id="GO:0032298">
    <property type="term" value="P:positive regulation of DNA-templated DNA replication initiation"/>
    <property type="evidence" value="ECO:0007669"/>
    <property type="project" value="TreeGrafter"/>
</dbReference>
<dbReference type="GO" id="GO:0003887">
    <property type="term" value="F:DNA-directed DNA polymerase activity"/>
    <property type="evidence" value="ECO:0007669"/>
    <property type="project" value="InterPro"/>
</dbReference>
<sequence length="139" mass="15969">MPRIIFYTLSSPAAEAREAFACRLALKAWRQGLRVWLLCRDQAQAHTLNQQLWDLPNAFMPNAREDQVQQENVICGWNVPTAGRCDLLINLTDSMAFNAADYASLAEILHNHEDTLAPGRERFRQYRKQGYDPQKHAID</sequence>
<gene>
    <name evidence="1" type="ORF">SAMN05216217_106138</name>
</gene>
<dbReference type="SUPFAM" id="SSF102400">
    <property type="entry name" value="DNA polymerase III chi subunit"/>
    <property type="match status" value="1"/>
</dbReference>
<name>A0A1I4RCV8_9GAMM</name>
<dbReference type="GO" id="GO:0003677">
    <property type="term" value="F:DNA binding"/>
    <property type="evidence" value="ECO:0007669"/>
    <property type="project" value="InterPro"/>
</dbReference>
<dbReference type="AlphaFoldDB" id="A0A1I4RCV8"/>
<dbReference type="Pfam" id="PF04364">
    <property type="entry name" value="DNA_pol3_chi"/>
    <property type="match status" value="1"/>
</dbReference>
<dbReference type="Proteomes" id="UP000243629">
    <property type="component" value="Unassembled WGS sequence"/>
</dbReference>
<organism evidence="1 2">
    <name type="scientific">Halopseudomonas yangmingensis</name>
    <dbReference type="NCBI Taxonomy" id="1720063"/>
    <lineage>
        <taxon>Bacteria</taxon>
        <taxon>Pseudomonadati</taxon>
        <taxon>Pseudomonadota</taxon>
        <taxon>Gammaproteobacteria</taxon>
        <taxon>Pseudomonadales</taxon>
        <taxon>Pseudomonadaceae</taxon>
        <taxon>Halopseudomonas</taxon>
    </lineage>
</organism>
<evidence type="ECO:0000313" key="2">
    <source>
        <dbReference type="Proteomes" id="UP000243629"/>
    </source>
</evidence>
<accession>A0A1I4RCV8</accession>
<dbReference type="Gene3D" id="3.40.50.10110">
    <property type="entry name" value="DNA polymerase III subunit chi"/>
    <property type="match status" value="1"/>
</dbReference>
<keyword evidence="2" id="KW-1185">Reference proteome</keyword>
<dbReference type="OrthoDB" id="5297568at2"/>
<dbReference type="GO" id="GO:0006260">
    <property type="term" value="P:DNA replication"/>
    <property type="evidence" value="ECO:0007669"/>
    <property type="project" value="InterPro"/>
</dbReference>